<evidence type="ECO:0000313" key="3">
    <source>
        <dbReference type="EMBL" id="MET3790825.1"/>
    </source>
</evidence>
<gene>
    <name evidence="3" type="ORF">ABID37_001016</name>
</gene>
<dbReference type="InterPro" id="IPR050902">
    <property type="entry name" value="ABC_Transporter_SBP"/>
</dbReference>
<keyword evidence="4" id="KW-1185">Reference proteome</keyword>
<keyword evidence="1" id="KW-0732">Signal</keyword>
<dbReference type="SUPFAM" id="SSF53807">
    <property type="entry name" value="Helical backbone' metal receptor"/>
    <property type="match status" value="1"/>
</dbReference>
<evidence type="ECO:0000313" key="4">
    <source>
        <dbReference type="Proteomes" id="UP001549076"/>
    </source>
</evidence>
<dbReference type="Gene3D" id="1.20.58.2180">
    <property type="match status" value="1"/>
</dbReference>
<sequence length="247" mass="26664">MPLFRLLLVAFFALQLVVVPAVAEAARHFVDAAGRSVEIPDRIERVLAAGPPASVLLYVLSPEKMVGWVRSPSAAEKEFLAAPYRDLQETGRLTGRGNTANIEMVLSMKPDIIIDVGSVDATYASLADRVQEQTGIPYVLIDGAFARTPETLREVAGLLGVGTRGEELASYAERTMDWQKQAVAGIPDAERPRVYYGRGPDGLETGAAGSINMEILDVWARAMSPCCPVPAAFPTSRSSRCWAGTRM</sequence>
<dbReference type="PANTHER" id="PTHR30535:SF34">
    <property type="entry name" value="MOLYBDATE-BINDING PROTEIN MOLA"/>
    <property type="match status" value="1"/>
</dbReference>
<proteinExistence type="predicted"/>
<accession>A0ABV2MVJ4</accession>
<evidence type="ECO:0000256" key="1">
    <source>
        <dbReference type="SAM" id="SignalP"/>
    </source>
</evidence>
<dbReference type="PROSITE" id="PS50983">
    <property type="entry name" value="FE_B12_PBP"/>
    <property type="match status" value="1"/>
</dbReference>
<dbReference type="EMBL" id="JBEPML010000002">
    <property type="protein sequence ID" value="MET3790825.1"/>
    <property type="molecule type" value="Genomic_DNA"/>
</dbReference>
<dbReference type="InterPro" id="IPR002491">
    <property type="entry name" value="ABC_transptr_periplasmic_BD"/>
</dbReference>
<dbReference type="Proteomes" id="UP001549076">
    <property type="component" value="Unassembled WGS sequence"/>
</dbReference>
<organism evidence="3 4">
    <name type="scientific">Aquamicrobium terrae</name>
    <dbReference type="NCBI Taxonomy" id="1324945"/>
    <lineage>
        <taxon>Bacteria</taxon>
        <taxon>Pseudomonadati</taxon>
        <taxon>Pseudomonadota</taxon>
        <taxon>Alphaproteobacteria</taxon>
        <taxon>Hyphomicrobiales</taxon>
        <taxon>Phyllobacteriaceae</taxon>
        <taxon>Aquamicrobium</taxon>
    </lineage>
</organism>
<comment type="caution">
    <text evidence="3">The sequence shown here is derived from an EMBL/GenBank/DDBJ whole genome shotgun (WGS) entry which is preliminary data.</text>
</comment>
<name>A0ABV2MVJ4_9HYPH</name>
<dbReference type="Pfam" id="PF01497">
    <property type="entry name" value="Peripla_BP_2"/>
    <property type="match status" value="1"/>
</dbReference>
<feature type="chain" id="PRO_5046789439" evidence="1">
    <location>
        <begin position="24"/>
        <end position="247"/>
    </location>
</feature>
<feature type="domain" description="Fe/B12 periplasmic-binding" evidence="2">
    <location>
        <begin position="45"/>
        <end position="247"/>
    </location>
</feature>
<evidence type="ECO:0000259" key="2">
    <source>
        <dbReference type="PROSITE" id="PS50983"/>
    </source>
</evidence>
<dbReference type="Gene3D" id="3.40.50.1980">
    <property type="entry name" value="Nitrogenase molybdenum iron protein domain"/>
    <property type="match status" value="2"/>
</dbReference>
<reference evidence="3 4" key="1">
    <citation type="submission" date="2024-06" db="EMBL/GenBank/DDBJ databases">
        <title>Genomic Encyclopedia of Type Strains, Phase IV (KMG-IV): sequencing the most valuable type-strain genomes for metagenomic binning, comparative biology and taxonomic classification.</title>
        <authorList>
            <person name="Goeker M."/>
        </authorList>
    </citation>
    <scope>NUCLEOTIDE SEQUENCE [LARGE SCALE GENOMIC DNA]</scope>
    <source>
        <strain evidence="3 4">DSM 27865</strain>
    </source>
</reference>
<protein>
    <submittedName>
        <fullName evidence="3">ABC-type Fe3+-hydroxamate transport system substrate-binding protein</fullName>
    </submittedName>
</protein>
<dbReference type="PANTHER" id="PTHR30535">
    <property type="entry name" value="VITAMIN B12-BINDING PROTEIN"/>
    <property type="match status" value="1"/>
</dbReference>
<feature type="signal peptide" evidence="1">
    <location>
        <begin position="1"/>
        <end position="23"/>
    </location>
</feature>